<dbReference type="InterPro" id="IPR001943">
    <property type="entry name" value="UVR_dom"/>
</dbReference>
<proteinExistence type="predicted"/>
<sequence length="173" mass="19231">MKCQKCHEREATSHITQIINGKKQEMHLCTQCAAESPEFQEMKAGLDFGIGGFLGGIFGGKPKTLAGETTLQNNACPVCGMLFEDFLNDGRLGCGDCYSTFRNRLERPLRQIHGTCEHVGKVPSRMGGALKRDRKLAKLESELNAAVLKQEFEKAAELRDKIKELKDKDDKEA</sequence>
<dbReference type="GO" id="GO:0050897">
    <property type="term" value="F:cobalt ion binding"/>
    <property type="evidence" value="ECO:0007669"/>
    <property type="project" value="TreeGrafter"/>
</dbReference>
<evidence type="ECO:0000313" key="3">
    <source>
        <dbReference type="Proteomes" id="UP000806542"/>
    </source>
</evidence>
<feature type="domain" description="UVR" evidence="1">
    <location>
        <begin position="133"/>
        <end position="168"/>
    </location>
</feature>
<dbReference type="InterPro" id="IPR036876">
    <property type="entry name" value="UVR_dom_sf"/>
</dbReference>
<accession>A0A9D5R8E8</accession>
<gene>
    <name evidence="2" type="ORF">INF28_02655</name>
</gene>
<dbReference type="Pfam" id="PF02151">
    <property type="entry name" value="UVR"/>
    <property type="match status" value="1"/>
</dbReference>
<dbReference type="Gene3D" id="4.10.860.10">
    <property type="entry name" value="UVR domain"/>
    <property type="match status" value="1"/>
</dbReference>
<comment type="caution">
    <text evidence="2">The sequence shown here is derived from an EMBL/GenBank/DDBJ whole genome shotgun (WGS) entry which is preliminary data.</text>
</comment>
<dbReference type="GO" id="GO:1990170">
    <property type="term" value="P:stress response to cadmium ion"/>
    <property type="evidence" value="ECO:0007669"/>
    <property type="project" value="TreeGrafter"/>
</dbReference>
<organism evidence="2 3">
    <name type="scientific">Ructibacterium gallinarum</name>
    <dbReference type="NCBI Taxonomy" id="2779355"/>
    <lineage>
        <taxon>Bacteria</taxon>
        <taxon>Bacillati</taxon>
        <taxon>Bacillota</taxon>
        <taxon>Clostridia</taxon>
        <taxon>Eubacteriales</taxon>
        <taxon>Oscillospiraceae</taxon>
        <taxon>Ructibacterium</taxon>
    </lineage>
</organism>
<dbReference type="GO" id="GO:0008270">
    <property type="term" value="F:zinc ion binding"/>
    <property type="evidence" value="ECO:0007669"/>
    <property type="project" value="TreeGrafter"/>
</dbReference>
<dbReference type="SUPFAM" id="SSF46600">
    <property type="entry name" value="C-terminal UvrC-binding domain of UvrB"/>
    <property type="match status" value="1"/>
</dbReference>
<name>A0A9D5R8E8_9FIRM</name>
<dbReference type="InterPro" id="IPR025542">
    <property type="entry name" value="YacH"/>
</dbReference>
<dbReference type="EMBL" id="JADCKB010000003">
    <property type="protein sequence ID" value="MBE5039369.1"/>
    <property type="molecule type" value="Genomic_DNA"/>
</dbReference>
<protein>
    <submittedName>
        <fullName evidence="2">UvrB/UvrC motif-containing protein</fullName>
    </submittedName>
</protein>
<reference evidence="2" key="1">
    <citation type="submission" date="2020-10" db="EMBL/GenBank/DDBJ databases">
        <title>ChiBAC.</title>
        <authorList>
            <person name="Zenner C."/>
            <person name="Hitch T.C.A."/>
            <person name="Clavel T."/>
        </authorList>
    </citation>
    <scope>NUCLEOTIDE SEQUENCE</scope>
    <source>
        <strain evidence="2">DSM 107454</strain>
    </source>
</reference>
<dbReference type="GO" id="GO:0046870">
    <property type="term" value="F:cadmium ion binding"/>
    <property type="evidence" value="ECO:0007669"/>
    <property type="project" value="TreeGrafter"/>
</dbReference>
<keyword evidence="3" id="KW-1185">Reference proteome</keyword>
<evidence type="ECO:0000313" key="2">
    <source>
        <dbReference type="EMBL" id="MBE5039369.1"/>
    </source>
</evidence>
<dbReference type="PIRSF" id="PIRSF015034">
    <property type="entry name" value="YacH"/>
    <property type="match status" value="1"/>
</dbReference>
<dbReference type="AlphaFoldDB" id="A0A9D5R8E8"/>
<dbReference type="PANTHER" id="PTHR38430:SF1">
    <property type="entry name" value="PROTEIN-ARGININE KINASE ACTIVATOR PROTEIN"/>
    <property type="match status" value="1"/>
</dbReference>
<dbReference type="RefSeq" id="WP_226391928.1">
    <property type="nucleotide sequence ID" value="NZ_JADCKB010000003.1"/>
</dbReference>
<dbReference type="PROSITE" id="PS50151">
    <property type="entry name" value="UVR"/>
    <property type="match status" value="1"/>
</dbReference>
<dbReference type="GO" id="GO:0005507">
    <property type="term" value="F:copper ion binding"/>
    <property type="evidence" value="ECO:0007669"/>
    <property type="project" value="TreeGrafter"/>
</dbReference>
<dbReference type="GO" id="GO:1990169">
    <property type="term" value="P:stress response to copper ion"/>
    <property type="evidence" value="ECO:0007669"/>
    <property type="project" value="TreeGrafter"/>
</dbReference>
<dbReference type="PANTHER" id="PTHR38430">
    <property type="entry name" value="PROTEIN-ARGININE KINASE ACTIVATOR PROTEIN"/>
    <property type="match status" value="1"/>
</dbReference>
<dbReference type="Proteomes" id="UP000806542">
    <property type="component" value="Unassembled WGS sequence"/>
</dbReference>
<evidence type="ECO:0000259" key="1">
    <source>
        <dbReference type="PROSITE" id="PS50151"/>
    </source>
</evidence>